<dbReference type="PROSITE" id="PS50016">
    <property type="entry name" value="ZF_PHD_2"/>
    <property type="match status" value="1"/>
</dbReference>
<evidence type="ECO:0000256" key="4">
    <source>
        <dbReference type="ARBA" id="ARBA00022771"/>
    </source>
</evidence>
<sequence>MTQLSNYLFKTIKATMEIEDFIKGLRLLHSRSPESSDELKKLLDFYHAKKMNYNLESRKPKDSILNAFSSLQSLNQGIRGEDKKTKALEEDSETTDIEDNEMLDSNDASNIVNNQCIICKQGESNNRLLECQECRSCFHPECHKPIVPKKDINDPRSIWYCFKCKNTGRKLNKNAIVATNSGKVIIDPNKVVNAPKSTLDTMKRPNKIATTQSTPYHPILKAMSTTGTGMGNYVRQSSTVAIHANVTNKTKTSATIGSIHSAYNPSTTISNLDKRLANMKKTKSGLKFS</sequence>
<feature type="domain" description="PHD-type" evidence="7">
    <location>
        <begin position="113"/>
        <end position="167"/>
    </location>
</feature>
<protein>
    <recommendedName>
        <fullName evidence="2">Integrator complex subunit 12</fullName>
    </recommendedName>
</protein>
<accession>A0A9D4P8Y0</accession>
<reference evidence="8" key="1">
    <citation type="submission" date="2020-06" db="EMBL/GenBank/DDBJ databases">
        <authorList>
            <person name="Ji K."/>
            <person name="Li J."/>
        </authorList>
    </citation>
    <scope>NUCLEOTIDE SEQUENCE</scope>
    <source>
        <strain evidence="8">JKM2019</strain>
        <tissue evidence="8">Whole body</tissue>
    </source>
</reference>
<dbReference type="InterPro" id="IPR001965">
    <property type="entry name" value="Znf_PHD"/>
</dbReference>
<dbReference type="Pfam" id="PF00628">
    <property type="entry name" value="PHD"/>
    <property type="match status" value="1"/>
</dbReference>
<evidence type="ECO:0000256" key="5">
    <source>
        <dbReference type="ARBA" id="ARBA00022833"/>
    </source>
</evidence>
<dbReference type="InterPro" id="IPR011011">
    <property type="entry name" value="Znf_FYVE_PHD"/>
</dbReference>
<dbReference type="AlphaFoldDB" id="A0A9D4P8Y0"/>
<dbReference type="InterPro" id="IPR039054">
    <property type="entry name" value="Int12_PHD"/>
</dbReference>
<dbReference type="Gene3D" id="3.30.40.10">
    <property type="entry name" value="Zinc/RING finger domain, C3HC4 (zinc finger)"/>
    <property type="match status" value="1"/>
</dbReference>
<dbReference type="CDD" id="cd15501">
    <property type="entry name" value="PHD_Int12"/>
    <property type="match status" value="1"/>
</dbReference>
<dbReference type="EMBL" id="SDOV01000001">
    <property type="protein sequence ID" value="KAH7646122.1"/>
    <property type="molecule type" value="Genomic_DNA"/>
</dbReference>
<comment type="similarity">
    <text evidence="1">Belongs to the Integrator subunit 12 family.</text>
</comment>
<comment type="caution">
    <text evidence="8">The sequence shown here is derived from an EMBL/GenBank/DDBJ whole genome shotgun (WGS) entry which is preliminary data.</text>
</comment>
<dbReference type="InterPro" id="IPR019786">
    <property type="entry name" value="Zinc_finger_PHD-type_CS"/>
</dbReference>
<organism evidence="8">
    <name type="scientific">Dermatophagoides farinae</name>
    <name type="common">American house dust mite</name>
    <dbReference type="NCBI Taxonomy" id="6954"/>
    <lineage>
        <taxon>Eukaryota</taxon>
        <taxon>Metazoa</taxon>
        <taxon>Ecdysozoa</taxon>
        <taxon>Arthropoda</taxon>
        <taxon>Chelicerata</taxon>
        <taxon>Arachnida</taxon>
        <taxon>Acari</taxon>
        <taxon>Acariformes</taxon>
        <taxon>Sarcoptiformes</taxon>
        <taxon>Astigmata</taxon>
        <taxon>Psoroptidia</taxon>
        <taxon>Analgoidea</taxon>
        <taxon>Pyroglyphidae</taxon>
        <taxon>Dermatophagoidinae</taxon>
        <taxon>Dermatophagoides</taxon>
    </lineage>
</organism>
<evidence type="ECO:0000259" key="7">
    <source>
        <dbReference type="PROSITE" id="PS50016"/>
    </source>
</evidence>
<evidence type="ECO:0000256" key="3">
    <source>
        <dbReference type="ARBA" id="ARBA00022723"/>
    </source>
</evidence>
<gene>
    <name evidence="8" type="ORF">HUG17_1660</name>
</gene>
<evidence type="ECO:0000313" key="8">
    <source>
        <dbReference type="EMBL" id="KAH7646122.1"/>
    </source>
</evidence>
<evidence type="ECO:0000256" key="1">
    <source>
        <dbReference type="ARBA" id="ARBA00006009"/>
    </source>
</evidence>
<proteinExistence type="inferred from homology"/>
<keyword evidence="5" id="KW-0862">Zinc</keyword>
<dbReference type="GO" id="GO:0008270">
    <property type="term" value="F:zinc ion binding"/>
    <property type="evidence" value="ECO:0007669"/>
    <property type="project" value="UniProtKB-KW"/>
</dbReference>
<dbReference type="InterPro" id="IPR019787">
    <property type="entry name" value="Znf_PHD-finger"/>
</dbReference>
<keyword evidence="3" id="KW-0479">Metal-binding</keyword>
<keyword evidence="4 6" id="KW-0863">Zinc-finger</keyword>
<dbReference type="InterPro" id="IPR013083">
    <property type="entry name" value="Znf_RING/FYVE/PHD"/>
</dbReference>
<name>A0A9D4P8Y0_DERFA</name>
<dbReference type="PROSITE" id="PS01359">
    <property type="entry name" value="ZF_PHD_1"/>
    <property type="match status" value="1"/>
</dbReference>
<evidence type="ECO:0000256" key="2">
    <source>
        <dbReference type="ARBA" id="ARBA00016814"/>
    </source>
</evidence>
<evidence type="ECO:0000256" key="6">
    <source>
        <dbReference type="PROSITE-ProRule" id="PRU00146"/>
    </source>
</evidence>
<dbReference type="SUPFAM" id="SSF57903">
    <property type="entry name" value="FYVE/PHD zinc finger"/>
    <property type="match status" value="1"/>
</dbReference>
<dbReference type="Proteomes" id="UP000828236">
    <property type="component" value="Unassembled WGS sequence"/>
</dbReference>
<reference evidence="8" key="2">
    <citation type="journal article" date="2021" name="World Allergy Organ. J.">
        <title>Chromosome-level assembly of Dermatophagoides farinae genome and transcriptome reveals two novel allergens Der f 37 and Der f 39.</title>
        <authorList>
            <person name="Chen J."/>
            <person name="Cai Z."/>
            <person name="Fan D."/>
            <person name="Hu J."/>
            <person name="Hou Y."/>
            <person name="He Y."/>
            <person name="Zhang Z."/>
            <person name="Zhao Z."/>
            <person name="Gao P."/>
            <person name="Hu W."/>
            <person name="Sun J."/>
            <person name="Li J."/>
            <person name="Ji K."/>
        </authorList>
    </citation>
    <scope>NUCLEOTIDE SEQUENCE</scope>
    <source>
        <strain evidence="8">JKM2019</strain>
    </source>
</reference>
<dbReference type="SMART" id="SM00249">
    <property type="entry name" value="PHD"/>
    <property type="match status" value="1"/>
</dbReference>